<dbReference type="EMBL" id="JACHXJ010000003">
    <property type="protein sequence ID" value="MBB3128828.1"/>
    <property type="molecule type" value="Genomic_DNA"/>
</dbReference>
<dbReference type="AlphaFoldDB" id="A0A839TTT7"/>
<protein>
    <submittedName>
        <fullName evidence="1">Uncharacterized protein</fullName>
    </submittedName>
</protein>
<name>A0A839TTT7_9BACL</name>
<sequence length="58" mass="6687">MPLKTSLPKNFLKHFREADSGCRLDTWDLISINRPMNEVCRIPFGRRASSCRQPEPGI</sequence>
<proteinExistence type="predicted"/>
<gene>
    <name evidence="1" type="ORF">FHS19_003503</name>
</gene>
<evidence type="ECO:0000313" key="2">
    <source>
        <dbReference type="Proteomes" id="UP000517523"/>
    </source>
</evidence>
<organism evidence="1 2">
    <name type="scientific">Paenibacillus rhizosphaerae</name>
    <dbReference type="NCBI Taxonomy" id="297318"/>
    <lineage>
        <taxon>Bacteria</taxon>
        <taxon>Bacillati</taxon>
        <taxon>Bacillota</taxon>
        <taxon>Bacilli</taxon>
        <taxon>Bacillales</taxon>
        <taxon>Paenibacillaceae</taxon>
        <taxon>Paenibacillus</taxon>
    </lineage>
</organism>
<dbReference type="Proteomes" id="UP000517523">
    <property type="component" value="Unassembled WGS sequence"/>
</dbReference>
<comment type="caution">
    <text evidence="1">The sequence shown here is derived from an EMBL/GenBank/DDBJ whole genome shotgun (WGS) entry which is preliminary data.</text>
</comment>
<accession>A0A839TTT7</accession>
<evidence type="ECO:0000313" key="1">
    <source>
        <dbReference type="EMBL" id="MBB3128828.1"/>
    </source>
</evidence>
<reference evidence="1 2" key="1">
    <citation type="submission" date="2020-08" db="EMBL/GenBank/DDBJ databases">
        <title>Genomic Encyclopedia of Type Strains, Phase III (KMG-III): the genomes of soil and plant-associated and newly described type strains.</title>
        <authorList>
            <person name="Whitman W."/>
        </authorList>
    </citation>
    <scope>NUCLEOTIDE SEQUENCE [LARGE SCALE GENOMIC DNA]</scope>
    <source>
        <strain evidence="1 2">CECT 5831</strain>
    </source>
</reference>